<feature type="transmembrane region" description="Helical" evidence="1">
    <location>
        <begin position="157"/>
        <end position="174"/>
    </location>
</feature>
<dbReference type="AlphaFoldDB" id="A0A8J3D5S1"/>
<protein>
    <submittedName>
        <fullName evidence="2">Uncharacterized protein</fullName>
    </submittedName>
</protein>
<reference evidence="2 3" key="1">
    <citation type="journal article" date="2014" name="Int. J. Syst. Evol. Microbiol.">
        <title>Complete genome sequence of Corynebacterium casei LMG S-19264T (=DSM 44701T), isolated from a smear-ripened cheese.</title>
        <authorList>
            <consortium name="US DOE Joint Genome Institute (JGI-PGF)"/>
            <person name="Walter F."/>
            <person name="Albersmeier A."/>
            <person name="Kalinowski J."/>
            <person name="Ruckert C."/>
        </authorList>
    </citation>
    <scope>NUCLEOTIDE SEQUENCE [LARGE SCALE GENOMIC DNA]</scope>
    <source>
        <strain evidence="2 3">KCTC 12866</strain>
    </source>
</reference>
<name>A0A8J3D5S1_9BACT</name>
<keyword evidence="1" id="KW-0472">Membrane</keyword>
<feature type="transmembrane region" description="Helical" evidence="1">
    <location>
        <begin position="205"/>
        <end position="225"/>
    </location>
</feature>
<feature type="transmembrane region" description="Helical" evidence="1">
    <location>
        <begin position="40"/>
        <end position="63"/>
    </location>
</feature>
<evidence type="ECO:0000256" key="1">
    <source>
        <dbReference type="SAM" id="Phobius"/>
    </source>
</evidence>
<dbReference type="EMBL" id="BMXF01000004">
    <property type="protein sequence ID" value="GHB79364.1"/>
    <property type="molecule type" value="Genomic_DNA"/>
</dbReference>
<keyword evidence="3" id="KW-1185">Reference proteome</keyword>
<sequence>MIEWVNTGLDYLLILSFKIKMEPLHELQEIRSLMERSTKFLSLSGLSGIAMGMIALAGAGAAYDQYQTAWAPQNGTTYWNLRPGHRQEMALFLFLDSLSVLVVSLTLVIVLTARKAYHRGISVWNSASRRLVGSMAAPLAAGGVFCVALLFRGPIMLVFPATLIFYGLALINAGKHTWKEVTYLGITEIALGCAAMFVNSYAALFLFWVAGFGFLHILYGSIMYFRRELNAGMSE</sequence>
<evidence type="ECO:0000313" key="3">
    <source>
        <dbReference type="Proteomes" id="UP000598271"/>
    </source>
</evidence>
<comment type="caution">
    <text evidence="2">The sequence shown here is derived from an EMBL/GenBank/DDBJ whole genome shotgun (WGS) entry which is preliminary data.</text>
</comment>
<accession>A0A8J3D5S1</accession>
<feature type="transmembrane region" description="Helical" evidence="1">
    <location>
        <begin position="131"/>
        <end position="151"/>
    </location>
</feature>
<feature type="transmembrane region" description="Helical" evidence="1">
    <location>
        <begin position="89"/>
        <end position="111"/>
    </location>
</feature>
<gene>
    <name evidence="2" type="ORF">GCM10007390_36700</name>
</gene>
<evidence type="ECO:0000313" key="2">
    <source>
        <dbReference type="EMBL" id="GHB79364.1"/>
    </source>
</evidence>
<keyword evidence="1" id="KW-0812">Transmembrane</keyword>
<keyword evidence="1" id="KW-1133">Transmembrane helix</keyword>
<dbReference type="Proteomes" id="UP000598271">
    <property type="component" value="Unassembled WGS sequence"/>
</dbReference>
<proteinExistence type="predicted"/>
<organism evidence="2 3">
    <name type="scientific">Persicitalea jodogahamensis</name>
    <dbReference type="NCBI Taxonomy" id="402147"/>
    <lineage>
        <taxon>Bacteria</taxon>
        <taxon>Pseudomonadati</taxon>
        <taxon>Bacteroidota</taxon>
        <taxon>Cytophagia</taxon>
        <taxon>Cytophagales</taxon>
        <taxon>Spirosomataceae</taxon>
        <taxon>Persicitalea</taxon>
    </lineage>
</organism>
<feature type="transmembrane region" description="Helical" evidence="1">
    <location>
        <begin position="181"/>
        <end position="199"/>
    </location>
</feature>